<keyword evidence="3" id="KW-1185">Reference proteome</keyword>
<evidence type="ECO:0000313" key="3">
    <source>
        <dbReference type="Proteomes" id="UP001212498"/>
    </source>
</evidence>
<organism evidence="2 3">
    <name type="scientific">Nonomuraea ferruginea</name>
    <dbReference type="NCBI Taxonomy" id="46174"/>
    <lineage>
        <taxon>Bacteria</taxon>
        <taxon>Bacillati</taxon>
        <taxon>Actinomycetota</taxon>
        <taxon>Actinomycetes</taxon>
        <taxon>Streptosporangiales</taxon>
        <taxon>Streptosporangiaceae</taxon>
        <taxon>Nonomuraea</taxon>
    </lineage>
</organism>
<keyword evidence="1" id="KW-0732">Signal</keyword>
<dbReference type="Proteomes" id="UP001212498">
    <property type="component" value="Unassembled WGS sequence"/>
</dbReference>
<proteinExistence type="predicted"/>
<evidence type="ECO:0000256" key="1">
    <source>
        <dbReference type="SAM" id="SignalP"/>
    </source>
</evidence>
<name>A0ABT4SSY1_9ACTN</name>
<evidence type="ECO:0000313" key="2">
    <source>
        <dbReference type="EMBL" id="MDA0640113.1"/>
    </source>
</evidence>
<feature type="chain" id="PRO_5045328156" evidence="1">
    <location>
        <begin position="30"/>
        <end position="344"/>
    </location>
</feature>
<reference evidence="2 3" key="1">
    <citation type="submission" date="2022-11" db="EMBL/GenBank/DDBJ databases">
        <title>Nonomuraea corallina sp. nov., a new species of the genus Nonomuraea isolated from sea side sediment in Thai sea.</title>
        <authorList>
            <person name="Ngamcharungchit C."/>
            <person name="Matsumoto A."/>
            <person name="Suriyachadkun C."/>
            <person name="Panbangred W."/>
            <person name="Inahashi Y."/>
            <person name="Intra B."/>
        </authorList>
    </citation>
    <scope>NUCLEOTIDE SEQUENCE [LARGE SCALE GENOMIC DNA]</scope>
    <source>
        <strain evidence="2 3">DSM 43553</strain>
    </source>
</reference>
<protein>
    <submittedName>
        <fullName evidence="2">Uncharacterized protein</fullName>
    </submittedName>
</protein>
<dbReference type="EMBL" id="JAPNUD010000010">
    <property type="protein sequence ID" value="MDA0640113.1"/>
    <property type="molecule type" value="Genomic_DNA"/>
</dbReference>
<feature type="signal peptide" evidence="1">
    <location>
        <begin position="1"/>
        <end position="29"/>
    </location>
</feature>
<sequence length="344" mass="36588">MTGRARSLLAAATGAALLLTGTGVPSAQAGTRYERVSTVPDFTGEVQAVAYVPAHADAEARATLKLKDPDTVERVTGWILPPGKQRRRVTFDLRPGSATVTGKWTVAPGDPAGAWRLTAEVTRGGAPRANDLTVQVAARQAITGATVSPSPVKLVRGKDVKVSVEVKVKGSETVTAKLVAESSTAYYDLGTLARESNGVHRGVTYFGDHSPPGEWTLQVHATRGGETLRSLLSFTVTKPAAGTPAKAGARVTVGVPKRVGKGRWFRVHGKVYRDGRPYKRKKVRISFKAVGAAKYRLAGYATTNSTGRYTRSFKAGRDGYYQVKSAGTSRTSAALSPQRLVDVR</sequence>
<accession>A0ABT4SSY1</accession>
<gene>
    <name evidence="2" type="ORF">OUY24_05745</name>
</gene>
<comment type="caution">
    <text evidence="2">The sequence shown here is derived from an EMBL/GenBank/DDBJ whole genome shotgun (WGS) entry which is preliminary data.</text>
</comment>
<dbReference type="RefSeq" id="WP_271275437.1">
    <property type="nucleotide sequence ID" value="NZ_BAABFD010000003.1"/>
</dbReference>